<dbReference type="OrthoDB" id="1932527at2759"/>
<organism evidence="2 3">
    <name type="scientific">Thalictrum thalictroides</name>
    <name type="common">Rue-anemone</name>
    <name type="synonym">Anemone thalictroides</name>
    <dbReference type="NCBI Taxonomy" id="46969"/>
    <lineage>
        <taxon>Eukaryota</taxon>
        <taxon>Viridiplantae</taxon>
        <taxon>Streptophyta</taxon>
        <taxon>Embryophyta</taxon>
        <taxon>Tracheophyta</taxon>
        <taxon>Spermatophyta</taxon>
        <taxon>Magnoliopsida</taxon>
        <taxon>Ranunculales</taxon>
        <taxon>Ranunculaceae</taxon>
        <taxon>Thalictroideae</taxon>
        <taxon>Thalictrum</taxon>
    </lineage>
</organism>
<name>A0A7J6WNL9_THATH</name>
<keyword evidence="3" id="KW-1185">Reference proteome</keyword>
<protein>
    <submittedName>
        <fullName evidence="2">Line-1 retrotransposable element orf2 protein</fullName>
    </submittedName>
</protein>
<accession>A0A7J6WNL9</accession>
<feature type="domain" description="Reverse transcriptase" evidence="1">
    <location>
        <begin position="112"/>
        <end position="378"/>
    </location>
</feature>
<dbReference type="PROSITE" id="PS50878">
    <property type="entry name" value="RT_POL"/>
    <property type="match status" value="1"/>
</dbReference>
<gene>
    <name evidence="2" type="ORF">FRX31_012355</name>
</gene>
<dbReference type="Pfam" id="PF00078">
    <property type="entry name" value="RVT_1"/>
    <property type="match status" value="1"/>
</dbReference>
<dbReference type="EMBL" id="JABWDY010013798">
    <property type="protein sequence ID" value="KAF5198055.1"/>
    <property type="molecule type" value="Genomic_DNA"/>
</dbReference>
<evidence type="ECO:0000259" key="1">
    <source>
        <dbReference type="PROSITE" id="PS50878"/>
    </source>
</evidence>
<dbReference type="SUPFAM" id="SSF56672">
    <property type="entry name" value="DNA/RNA polymerases"/>
    <property type="match status" value="1"/>
</dbReference>
<reference evidence="2 3" key="1">
    <citation type="submission" date="2020-06" db="EMBL/GenBank/DDBJ databases">
        <title>Transcriptomic and genomic resources for Thalictrum thalictroides and T. hernandezii: Facilitating candidate gene discovery in an emerging model plant lineage.</title>
        <authorList>
            <person name="Arias T."/>
            <person name="Riano-Pachon D.M."/>
            <person name="Di Stilio V.S."/>
        </authorList>
    </citation>
    <scope>NUCLEOTIDE SEQUENCE [LARGE SCALE GENOMIC DNA]</scope>
    <source>
        <strain evidence="3">cv. WT478/WT964</strain>
        <tissue evidence="2">Leaves</tissue>
    </source>
</reference>
<dbReference type="AlphaFoldDB" id="A0A7J6WNL9"/>
<dbReference type="PANTHER" id="PTHR19446">
    <property type="entry name" value="REVERSE TRANSCRIPTASES"/>
    <property type="match status" value="1"/>
</dbReference>
<evidence type="ECO:0000313" key="3">
    <source>
        <dbReference type="Proteomes" id="UP000554482"/>
    </source>
</evidence>
<dbReference type="Proteomes" id="UP000554482">
    <property type="component" value="Unassembled WGS sequence"/>
</dbReference>
<comment type="caution">
    <text evidence="2">The sequence shown here is derived from an EMBL/GenBank/DDBJ whole genome shotgun (WGS) entry which is preliminary data.</text>
</comment>
<dbReference type="InterPro" id="IPR000477">
    <property type="entry name" value="RT_dom"/>
</dbReference>
<dbReference type="InterPro" id="IPR043502">
    <property type="entry name" value="DNA/RNA_pol_sf"/>
</dbReference>
<dbReference type="CDD" id="cd01650">
    <property type="entry name" value="RT_nLTR_like"/>
    <property type="match status" value="1"/>
</dbReference>
<proteinExistence type="predicted"/>
<sequence>MSITELNTPTNMPTTDLKQIADLIQVFYASLYQGVDIEWEVQANFLRSIQREDQLHPDDQLLLTLPVTTQEVHKVLTNYPCCKCPGPDGVPFELYATHSRLLAYPLSQLFNQCLMGGLQLPGGELSYLCLLFKKGDRADLKNWRPLAMSNTDFKLLTKVLTNRLAKAAPKVISPHQLGFIPGQSIWDNIHKVHNVLLANNSSTNGVLQFLDMEKAYDRVNWPFLFQALEWAGIPSIFVGWVRTLYTGLQTQVICGAGLTQPISIEQGLRQGDPMSPLLFNFVADTLLRALEHNLQGITVCSSQFRTVAFADDTVVGIGSGQDMCLFWAVMRDYCQASNAKLNVSKTVTVRVGKKRTVHNPLTPSIPPQETFRHLGVLFNSHGVAIRENQEKIIDAMLAWVQSWGQRNISLVGHGKAATIFLLSKIWYVAHIIPFQESFFKDTRRLLQRWMWAPAKHPPACLEVLNGKVQLGGMGLLDIKLQSWAILTKFLTPILGCSNFAGALPEWARIARTLCTKALGIASTSHTALPAHFTTIKPKLPKSKFPIWREYIKALKASPLSFVESKEPQVGRGCAARRIDLLAFGVPHSYSKKPINPTPPEALAPILERASLEGFIGPTWQPNNLWDTAGLRVAPARWRSTTWR</sequence>
<feature type="non-terminal residue" evidence="2">
    <location>
        <position position="643"/>
    </location>
</feature>
<evidence type="ECO:0000313" key="2">
    <source>
        <dbReference type="EMBL" id="KAF5198055.1"/>
    </source>
</evidence>